<dbReference type="Proteomes" id="UP001165136">
    <property type="component" value="Unassembled WGS sequence"/>
</dbReference>
<dbReference type="Pfam" id="PF12146">
    <property type="entry name" value="Hydrolase_4"/>
    <property type="match status" value="1"/>
</dbReference>
<proteinExistence type="predicted"/>
<dbReference type="PANTHER" id="PTHR43433">
    <property type="entry name" value="HYDROLASE, ALPHA/BETA FOLD FAMILY PROTEIN"/>
    <property type="match status" value="1"/>
</dbReference>
<dbReference type="AlphaFoldDB" id="A0A9W6R173"/>
<gene>
    <name evidence="2" type="ORF">Atai01_31120</name>
</gene>
<reference evidence="2" key="1">
    <citation type="submission" date="2023-03" db="EMBL/GenBank/DDBJ databases">
        <title>Amycolatopsis taiwanensis NBRC 103393.</title>
        <authorList>
            <person name="Ichikawa N."/>
            <person name="Sato H."/>
            <person name="Tonouchi N."/>
        </authorList>
    </citation>
    <scope>NUCLEOTIDE SEQUENCE</scope>
    <source>
        <strain evidence="2">NBRC 103393</strain>
    </source>
</reference>
<evidence type="ECO:0000313" key="3">
    <source>
        <dbReference type="Proteomes" id="UP001165136"/>
    </source>
</evidence>
<sequence length="276" mass="29588">MSGAPTRSFLPTGADESGSISSGLPYLRVGSGPPLVLLPGLTAHHHPPRGIERWLRGRQCGPLARHREVWWINRKRGLAPGATMADLARDHADALRLRFGHPVDVLGVSTGGSVALQLAADHPEVVRRLVVVSAAYRLGDAGRRTRRQAARWLRLGRTRRAAAAMTTVFGARARTRRVLRAVGWLLGETICGPGDPDLLATMDAENTFDLRSRLGDITAPTLVAGGERDACHGCQLLEWTAAGIPAARLIIYPGTGHTGLRRAVVRDILAFLDGGA</sequence>
<dbReference type="InterPro" id="IPR022742">
    <property type="entry name" value="Hydrolase_4"/>
</dbReference>
<keyword evidence="3" id="KW-1185">Reference proteome</keyword>
<dbReference type="Gene3D" id="3.40.50.1820">
    <property type="entry name" value="alpha/beta hydrolase"/>
    <property type="match status" value="1"/>
</dbReference>
<protein>
    <recommendedName>
        <fullName evidence="1">Serine aminopeptidase S33 domain-containing protein</fullName>
    </recommendedName>
</protein>
<dbReference type="InterPro" id="IPR029058">
    <property type="entry name" value="AB_hydrolase_fold"/>
</dbReference>
<dbReference type="InterPro" id="IPR000073">
    <property type="entry name" value="AB_hydrolase_1"/>
</dbReference>
<dbReference type="PRINTS" id="PR00111">
    <property type="entry name" value="ABHYDROLASE"/>
</dbReference>
<evidence type="ECO:0000259" key="1">
    <source>
        <dbReference type="Pfam" id="PF12146"/>
    </source>
</evidence>
<evidence type="ECO:0000313" key="2">
    <source>
        <dbReference type="EMBL" id="GLY66493.1"/>
    </source>
</evidence>
<comment type="caution">
    <text evidence="2">The sequence shown here is derived from an EMBL/GenBank/DDBJ whole genome shotgun (WGS) entry which is preliminary data.</text>
</comment>
<feature type="domain" description="Serine aminopeptidase S33" evidence="1">
    <location>
        <begin position="100"/>
        <end position="258"/>
    </location>
</feature>
<name>A0A9W6R173_9PSEU</name>
<dbReference type="InterPro" id="IPR050471">
    <property type="entry name" value="AB_hydrolase"/>
</dbReference>
<dbReference type="EMBL" id="BSTI01000006">
    <property type="protein sequence ID" value="GLY66493.1"/>
    <property type="molecule type" value="Genomic_DNA"/>
</dbReference>
<dbReference type="RefSeq" id="WP_285487277.1">
    <property type="nucleotide sequence ID" value="NZ_BSTI01000006.1"/>
</dbReference>
<dbReference type="GO" id="GO:0003824">
    <property type="term" value="F:catalytic activity"/>
    <property type="evidence" value="ECO:0007669"/>
    <property type="project" value="UniProtKB-ARBA"/>
</dbReference>
<organism evidence="2 3">
    <name type="scientific">Amycolatopsis taiwanensis</name>
    <dbReference type="NCBI Taxonomy" id="342230"/>
    <lineage>
        <taxon>Bacteria</taxon>
        <taxon>Bacillati</taxon>
        <taxon>Actinomycetota</taxon>
        <taxon>Actinomycetes</taxon>
        <taxon>Pseudonocardiales</taxon>
        <taxon>Pseudonocardiaceae</taxon>
        <taxon>Amycolatopsis</taxon>
    </lineage>
</organism>
<dbReference type="PANTHER" id="PTHR43433:SF4">
    <property type="entry name" value="NON-HEME CHLOROPEROXIDASE-RELATED"/>
    <property type="match status" value="1"/>
</dbReference>
<accession>A0A9W6R173</accession>
<dbReference type="SUPFAM" id="SSF53474">
    <property type="entry name" value="alpha/beta-Hydrolases"/>
    <property type="match status" value="1"/>
</dbReference>